<evidence type="ECO:0000256" key="2">
    <source>
        <dbReference type="SAM" id="Phobius"/>
    </source>
</evidence>
<dbReference type="EMBL" id="FJOG01000038">
    <property type="protein sequence ID" value="CZR66567.1"/>
    <property type="molecule type" value="Genomic_DNA"/>
</dbReference>
<reference evidence="3 4" key="1">
    <citation type="submission" date="2016-03" db="EMBL/GenBank/DDBJ databases">
        <authorList>
            <person name="Ploux O."/>
        </authorList>
    </citation>
    <scope>NUCLEOTIDE SEQUENCE [LARGE SCALE GENOMIC DNA]</scope>
    <source>
        <strain evidence="3 4">UAMH 11012</strain>
    </source>
</reference>
<keyword evidence="4" id="KW-1185">Reference proteome</keyword>
<name>A0A1L7XNP6_9HELO</name>
<accession>A0A1L7XNP6</accession>
<feature type="region of interest" description="Disordered" evidence="1">
    <location>
        <begin position="109"/>
        <end position="129"/>
    </location>
</feature>
<dbReference type="AlphaFoldDB" id="A0A1L7XNP6"/>
<sequence length="169" mass="18717">MSDQADLQSVWTPAAIATVVYRVIMIVVSIAFIWKKYRRPARQFDEELIGVLLPTHHVRTRRPQSADLPRTTQDHVLSAPSRRELFMEHFSDIIQTTLGLEDETLEAVDGTLPSMNDPSSTTSTGSSNDADVVVVDIQLGDIGVRHRAADQTLGGIERKNNHSGQDEVA</sequence>
<keyword evidence="2" id="KW-0812">Transmembrane</keyword>
<gene>
    <name evidence="3" type="ORF">PAC_16468</name>
</gene>
<keyword evidence="2" id="KW-1133">Transmembrane helix</keyword>
<feature type="transmembrane region" description="Helical" evidence="2">
    <location>
        <begin position="12"/>
        <end position="34"/>
    </location>
</feature>
<keyword evidence="2" id="KW-0472">Membrane</keyword>
<organism evidence="3 4">
    <name type="scientific">Phialocephala subalpina</name>
    <dbReference type="NCBI Taxonomy" id="576137"/>
    <lineage>
        <taxon>Eukaryota</taxon>
        <taxon>Fungi</taxon>
        <taxon>Dikarya</taxon>
        <taxon>Ascomycota</taxon>
        <taxon>Pezizomycotina</taxon>
        <taxon>Leotiomycetes</taxon>
        <taxon>Helotiales</taxon>
        <taxon>Mollisiaceae</taxon>
        <taxon>Phialocephala</taxon>
        <taxon>Phialocephala fortinii species complex</taxon>
    </lineage>
</organism>
<evidence type="ECO:0000313" key="4">
    <source>
        <dbReference type="Proteomes" id="UP000184330"/>
    </source>
</evidence>
<evidence type="ECO:0000256" key="1">
    <source>
        <dbReference type="SAM" id="MobiDB-lite"/>
    </source>
</evidence>
<dbReference type="Proteomes" id="UP000184330">
    <property type="component" value="Unassembled WGS sequence"/>
</dbReference>
<dbReference type="OrthoDB" id="3539207at2759"/>
<feature type="compositionally biased region" description="Polar residues" evidence="1">
    <location>
        <begin position="113"/>
        <end position="129"/>
    </location>
</feature>
<proteinExistence type="predicted"/>
<evidence type="ECO:0000313" key="3">
    <source>
        <dbReference type="EMBL" id="CZR66567.1"/>
    </source>
</evidence>
<protein>
    <submittedName>
        <fullName evidence="3">Uncharacterized protein</fullName>
    </submittedName>
</protein>